<dbReference type="RefSeq" id="WP_103905564.1">
    <property type="nucleotide sequence ID" value="NZ_CP049246.1"/>
</dbReference>
<evidence type="ECO:0000313" key="2">
    <source>
        <dbReference type="EMBL" id="SEF89214.1"/>
    </source>
</evidence>
<name>A0A1H5VPQ0_9SPHI</name>
<dbReference type="AlphaFoldDB" id="A0A1H5VPQ0"/>
<proteinExistence type="predicted"/>
<dbReference type="Proteomes" id="UP000236731">
    <property type="component" value="Unassembled WGS sequence"/>
</dbReference>
<dbReference type="Pfam" id="PF14397">
    <property type="entry name" value="ATPgrasp_ST"/>
    <property type="match status" value="1"/>
</dbReference>
<reference evidence="3" key="1">
    <citation type="submission" date="2016-10" db="EMBL/GenBank/DDBJ databases">
        <authorList>
            <person name="Varghese N."/>
            <person name="Submissions S."/>
        </authorList>
    </citation>
    <scope>NUCLEOTIDE SEQUENCE [LARGE SCALE GENOMIC DNA]</scope>
    <source>
        <strain evidence="3">DSM 22361</strain>
    </source>
</reference>
<sequence>MINLIKSELENFKRNFIFYKRTQAFKKRYQTIKKELFVKNIPENILQEYRKKWSIFGKKVETETLLLCYNLSGKVDLNIVPENIFSAIIETKLNPHKEIAFFELKNVYEKWFNNLEVFPKSYFHKIEGTYYDRDFNIIEDISQFLNSIDFNYPLILKSSRDTYGGEGVRKIKSLEDLWTGIEEFRSLVCQELIIQNESLGSINNSSINSIRTCLLRTETGEFKVINNSIRFGINGSLDNETSGGIVCSIDENGIFNEYAVNKYAQKYFSHPNSNVEFKGYKLPFYESLNLTAENIANQIPLANLISLDMCLDNENIWRCIEINLNGQTIRFAQYAGKGFFGNLTNQIINKTK</sequence>
<dbReference type="EMBL" id="FNUT01000003">
    <property type="protein sequence ID" value="SEF89214.1"/>
    <property type="molecule type" value="Genomic_DNA"/>
</dbReference>
<keyword evidence="3" id="KW-1185">Reference proteome</keyword>
<protein>
    <submittedName>
        <fullName evidence="2">Sugar-transfer associated ATP-grasp</fullName>
    </submittedName>
</protein>
<dbReference type="InterPro" id="IPR039523">
    <property type="entry name" value="RimK-rel_E_lig_ATP-grasp"/>
</dbReference>
<gene>
    <name evidence="2" type="ORF">SAMN05421877_103195</name>
</gene>
<evidence type="ECO:0000313" key="3">
    <source>
        <dbReference type="Proteomes" id="UP000236731"/>
    </source>
</evidence>
<feature type="domain" description="Alpha-L-glutamate ligase-related protein ATP-grasp" evidence="1">
    <location>
        <begin position="186"/>
        <end position="343"/>
    </location>
</feature>
<dbReference type="OrthoDB" id="6315394at2"/>
<evidence type="ECO:0000259" key="1">
    <source>
        <dbReference type="Pfam" id="PF14397"/>
    </source>
</evidence>
<dbReference type="SUPFAM" id="SSF56059">
    <property type="entry name" value="Glutathione synthetase ATP-binding domain-like"/>
    <property type="match status" value="1"/>
</dbReference>
<organism evidence="2 3">
    <name type="scientific">Sphingobacterium lactis</name>
    <dbReference type="NCBI Taxonomy" id="797291"/>
    <lineage>
        <taxon>Bacteria</taxon>
        <taxon>Pseudomonadati</taxon>
        <taxon>Bacteroidota</taxon>
        <taxon>Sphingobacteriia</taxon>
        <taxon>Sphingobacteriales</taxon>
        <taxon>Sphingobacteriaceae</taxon>
        <taxon>Sphingobacterium</taxon>
    </lineage>
</organism>
<accession>A0A1H5VPQ0</accession>